<comment type="caution">
    <text evidence="2">The sequence shown here is derived from an EMBL/GenBank/DDBJ whole genome shotgun (WGS) entry which is preliminary data.</text>
</comment>
<name>A0ABD3GFK1_9MARC</name>
<proteinExistence type="predicted"/>
<dbReference type="EMBL" id="JBJQOH010000007">
    <property type="protein sequence ID" value="KAL3677968.1"/>
    <property type="molecule type" value="Genomic_DNA"/>
</dbReference>
<evidence type="ECO:0000313" key="3">
    <source>
        <dbReference type="Proteomes" id="UP001633002"/>
    </source>
</evidence>
<feature type="region of interest" description="Disordered" evidence="1">
    <location>
        <begin position="374"/>
        <end position="433"/>
    </location>
</feature>
<reference evidence="2 3" key="1">
    <citation type="submission" date="2024-09" db="EMBL/GenBank/DDBJ databases">
        <title>Chromosome-scale assembly of Riccia sorocarpa.</title>
        <authorList>
            <person name="Paukszto L."/>
        </authorList>
    </citation>
    <scope>NUCLEOTIDE SEQUENCE [LARGE SCALE GENOMIC DNA]</scope>
    <source>
        <strain evidence="2">LP-2024</strain>
        <tissue evidence="2">Aerial parts of the thallus</tissue>
    </source>
</reference>
<keyword evidence="3" id="KW-1185">Reference proteome</keyword>
<feature type="compositionally biased region" description="Low complexity" evidence="1">
    <location>
        <begin position="394"/>
        <end position="416"/>
    </location>
</feature>
<evidence type="ECO:0000313" key="2">
    <source>
        <dbReference type="EMBL" id="KAL3677968.1"/>
    </source>
</evidence>
<dbReference type="AlphaFoldDB" id="A0ABD3GFK1"/>
<gene>
    <name evidence="2" type="ORF">R1sor_020924</name>
</gene>
<dbReference type="Proteomes" id="UP001633002">
    <property type="component" value="Unassembled WGS sequence"/>
</dbReference>
<feature type="compositionally biased region" description="Basic and acidic residues" evidence="1">
    <location>
        <begin position="423"/>
        <end position="433"/>
    </location>
</feature>
<protein>
    <submittedName>
        <fullName evidence="2">Uncharacterized protein</fullName>
    </submittedName>
</protein>
<accession>A0ABD3GFK1</accession>
<sequence>MGRNAEGASKKALVAWNKICRRKEDGGMGIVCFELQAKTLKMRLVTKILEDENLDWVHIAKTILTWKVLDTKSRWEEVGRPIQEILLLGNRMRLGEAPTQAKILEGWWTCRPFLNLKDGPVFPSELSVERALYMLATSLNLKEPDIKRYVTFCSKAGIRCVSEIQEERVITLETMERQLGRRTQPGVAQGPLPRILWVITEVLQNRHSAQAQVANSNAWFWSRDGKRMEGWKHSTREWRWLLQETVPDESPLNRKWQCDWPKERWKSFWEKLWGSGHESGELARVRSKSSIARPSVPPTFRCHARQAWRERCSELFQGKRSSLPAAQIAQTVAELATEIEKTSSSRTKRDHTLAKCYLITLAEEEKRNLRFFQTPHSRSHPRGSPQATHSATNSDTFSSDGGRTSSSHSNGESEVSARAELNSYRRETSESKARLDSLDEDLERLGFLGSS</sequence>
<evidence type="ECO:0000256" key="1">
    <source>
        <dbReference type="SAM" id="MobiDB-lite"/>
    </source>
</evidence>
<organism evidence="2 3">
    <name type="scientific">Riccia sorocarpa</name>
    <dbReference type="NCBI Taxonomy" id="122646"/>
    <lineage>
        <taxon>Eukaryota</taxon>
        <taxon>Viridiplantae</taxon>
        <taxon>Streptophyta</taxon>
        <taxon>Embryophyta</taxon>
        <taxon>Marchantiophyta</taxon>
        <taxon>Marchantiopsida</taxon>
        <taxon>Marchantiidae</taxon>
        <taxon>Marchantiales</taxon>
        <taxon>Ricciaceae</taxon>
        <taxon>Riccia</taxon>
    </lineage>
</organism>